<keyword evidence="1" id="KW-0732">Signal</keyword>
<dbReference type="Proteomes" id="UP000019118">
    <property type="component" value="Unassembled WGS sequence"/>
</dbReference>
<evidence type="ECO:0000313" key="4">
    <source>
        <dbReference type="EnsemblMetazoa" id="XP_019764618.1"/>
    </source>
</evidence>
<feature type="non-terminal residue" evidence="2">
    <location>
        <position position="1"/>
    </location>
</feature>
<evidence type="ECO:0000313" key="2">
    <source>
        <dbReference type="EMBL" id="ENN74572.1"/>
    </source>
</evidence>
<dbReference type="HOGENOM" id="CLU_1385473_0_0_1"/>
<name>N6U7N0_DENPD</name>
<reference evidence="5 6" key="1">
    <citation type="journal article" date="2013" name="Genome Biol.">
        <title>Draft genome of the mountain pine beetle, Dendroctonus ponderosae Hopkins, a major forest pest.</title>
        <authorList>
            <person name="Keeling C.I."/>
            <person name="Yuen M.M."/>
            <person name="Liao N.Y."/>
            <person name="Docking T.R."/>
            <person name="Chan S.K."/>
            <person name="Taylor G.A."/>
            <person name="Palmquist D.L."/>
            <person name="Jackman S.D."/>
            <person name="Nguyen A."/>
            <person name="Li M."/>
            <person name="Henderson H."/>
            <person name="Janes J.K."/>
            <person name="Zhao Y."/>
            <person name="Pandoh P."/>
            <person name="Moore R."/>
            <person name="Sperling F.A."/>
            <person name="Huber D.P."/>
            <person name="Birol I."/>
            <person name="Jones S.J."/>
            <person name="Bohlmann J."/>
        </authorList>
    </citation>
    <scope>NUCLEOTIDE SEQUENCE</scope>
</reference>
<evidence type="ECO:0008006" key="7">
    <source>
        <dbReference type="Google" id="ProtNLM"/>
    </source>
</evidence>
<proteinExistence type="predicted"/>
<organism evidence="2">
    <name type="scientific">Dendroctonus ponderosae</name>
    <name type="common">Mountain pine beetle</name>
    <dbReference type="NCBI Taxonomy" id="77166"/>
    <lineage>
        <taxon>Eukaryota</taxon>
        <taxon>Metazoa</taxon>
        <taxon>Ecdysozoa</taxon>
        <taxon>Arthropoda</taxon>
        <taxon>Hexapoda</taxon>
        <taxon>Insecta</taxon>
        <taxon>Pterygota</taxon>
        <taxon>Neoptera</taxon>
        <taxon>Endopterygota</taxon>
        <taxon>Coleoptera</taxon>
        <taxon>Polyphaga</taxon>
        <taxon>Cucujiformia</taxon>
        <taxon>Curculionidae</taxon>
        <taxon>Scolytinae</taxon>
        <taxon>Dendroctonus</taxon>
    </lineage>
</organism>
<dbReference type="EMBL" id="KB741039">
    <property type="protein sequence ID" value="ENN74572.1"/>
    <property type="molecule type" value="Genomic_DNA"/>
</dbReference>
<dbReference type="EnsemblMetazoa" id="XM_019909059.1">
    <property type="protein sequence ID" value="XP_019764618.1"/>
    <property type="gene ID" value="LOC109540624"/>
</dbReference>
<sequence>MDKKVACVTLFCFALANAEIIPLQPGNILQGPSTRTKVIGPDGSIIDAYAPGGKIVLEGDTGPLLQPAPVVYSQAAVVEPQVYSPISVQQLVLAEHNSNSVEAVAPVQKVVADSISVEASKISRVSEDGQKVFLHPGTPERVETREFVPVTEDSEETATPTTETATIESFTEDLSGTYVPDNFERLFDDGSYRPEHF</sequence>
<keyword evidence="5" id="KW-1185">Reference proteome</keyword>
<feature type="chain" id="PRO_5010971975" description="DUF4794 domain-containing protein" evidence="1">
    <location>
        <begin position="19"/>
        <end position="197"/>
    </location>
</feature>
<protein>
    <recommendedName>
        <fullName evidence="7">DUF4794 domain-containing protein</fullName>
    </recommendedName>
</protein>
<evidence type="ECO:0000313" key="5">
    <source>
        <dbReference type="Proteomes" id="UP000019118"/>
    </source>
</evidence>
<evidence type="ECO:0000256" key="1">
    <source>
        <dbReference type="SAM" id="SignalP"/>
    </source>
</evidence>
<dbReference type="KEGG" id="dpa:109540624"/>
<gene>
    <name evidence="3" type="ORF">D910_02953</name>
    <name evidence="2" type="ORF">YQE_08894</name>
</gene>
<dbReference type="OrthoDB" id="6748340at2759"/>
<evidence type="ECO:0000313" key="6">
    <source>
        <dbReference type="Proteomes" id="UP000030742"/>
    </source>
</evidence>
<reference evidence="4" key="2">
    <citation type="submission" date="2024-08" db="UniProtKB">
        <authorList>
            <consortium name="EnsemblMetazoa"/>
        </authorList>
    </citation>
    <scope>IDENTIFICATION</scope>
</reference>
<dbReference type="AlphaFoldDB" id="N6U7N0"/>
<dbReference type="EMBL" id="KB631710">
    <property type="protein sequence ID" value="ERL85534.1"/>
    <property type="molecule type" value="Genomic_DNA"/>
</dbReference>
<feature type="signal peptide" evidence="1">
    <location>
        <begin position="1"/>
        <end position="18"/>
    </location>
</feature>
<evidence type="ECO:0000313" key="3">
    <source>
        <dbReference type="EMBL" id="ERL85534.1"/>
    </source>
</evidence>
<dbReference type="Proteomes" id="UP000030742">
    <property type="component" value="Unassembled WGS sequence"/>
</dbReference>
<accession>N6U7N0</accession>